<keyword evidence="5 6" id="KW-0408">Iron</keyword>
<dbReference type="InterPro" id="IPR017972">
    <property type="entry name" value="Cyt_P450_CS"/>
</dbReference>
<accession>M7T6N4</accession>
<evidence type="ECO:0000256" key="7">
    <source>
        <dbReference type="RuleBase" id="RU000461"/>
    </source>
</evidence>
<keyword evidence="8" id="KW-1133">Transmembrane helix</keyword>
<evidence type="ECO:0000256" key="8">
    <source>
        <dbReference type="SAM" id="Phobius"/>
    </source>
</evidence>
<keyword evidence="3 6" id="KW-0349">Heme</keyword>
<keyword evidence="4 6" id="KW-0479">Metal-binding</keyword>
<comment type="similarity">
    <text evidence="2 7">Belongs to the cytochrome P450 family.</text>
</comment>
<proteinExistence type="inferred from homology"/>
<dbReference type="GO" id="GO:0004497">
    <property type="term" value="F:monooxygenase activity"/>
    <property type="evidence" value="ECO:0007669"/>
    <property type="project" value="UniProtKB-KW"/>
</dbReference>
<dbReference type="PANTHER" id="PTHR24305">
    <property type="entry name" value="CYTOCHROME P450"/>
    <property type="match status" value="1"/>
</dbReference>
<feature type="binding site" description="axial binding residue" evidence="6">
    <location>
        <position position="368"/>
    </location>
    <ligand>
        <name>heme</name>
        <dbReference type="ChEBI" id="CHEBI:30413"/>
    </ligand>
    <ligandPart>
        <name>Fe</name>
        <dbReference type="ChEBI" id="CHEBI:18248"/>
    </ligandPart>
</feature>
<dbReference type="PROSITE" id="PS00086">
    <property type="entry name" value="CYTOCHROME_P450"/>
    <property type="match status" value="1"/>
</dbReference>
<keyword evidence="10" id="KW-1185">Reference proteome</keyword>
<protein>
    <submittedName>
        <fullName evidence="9">Putative benzoate 4-monooxygenase cytochrome p450 protein</fullName>
    </submittedName>
</protein>
<dbReference type="HOGENOM" id="CLU_001570_14_11_1"/>
<dbReference type="STRING" id="1287681.M7T6N4"/>
<keyword evidence="7 9" id="KW-0503">Monooxygenase</keyword>
<dbReference type="Proteomes" id="UP000012174">
    <property type="component" value="Unassembled WGS sequence"/>
</dbReference>
<keyword evidence="8" id="KW-0472">Membrane</keyword>
<dbReference type="InterPro" id="IPR036396">
    <property type="entry name" value="Cyt_P450_sf"/>
</dbReference>
<evidence type="ECO:0000256" key="5">
    <source>
        <dbReference type="ARBA" id="ARBA00023004"/>
    </source>
</evidence>
<evidence type="ECO:0000256" key="1">
    <source>
        <dbReference type="ARBA" id="ARBA00001971"/>
    </source>
</evidence>
<dbReference type="AlphaFoldDB" id="M7T6N4"/>
<keyword evidence="8" id="KW-0812">Transmembrane</keyword>
<evidence type="ECO:0000313" key="10">
    <source>
        <dbReference type="Proteomes" id="UP000012174"/>
    </source>
</evidence>
<dbReference type="Pfam" id="PF00067">
    <property type="entry name" value="p450"/>
    <property type="match status" value="1"/>
</dbReference>
<gene>
    <name evidence="9" type="ORF">UCREL1_10758</name>
</gene>
<evidence type="ECO:0000313" key="9">
    <source>
        <dbReference type="EMBL" id="EMR62315.1"/>
    </source>
</evidence>
<evidence type="ECO:0000256" key="3">
    <source>
        <dbReference type="ARBA" id="ARBA00022617"/>
    </source>
</evidence>
<dbReference type="SUPFAM" id="SSF48264">
    <property type="entry name" value="Cytochrome P450"/>
    <property type="match status" value="1"/>
</dbReference>
<feature type="transmembrane region" description="Helical" evidence="8">
    <location>
        <begin position="6"/>
        <end position="27"/>
    </location>
</feature>
<dbReference type="InterPro" id="IPR002401">
    <property type="entry name" value="Cyt_P450_E_grp-I"/>
</dbReference>
<dbReference type="PANTHER" id="PTHR24305:SF210">
    <property type="entry name" value="CYTOCHROME P450 MONOOXYGENASE ASQL-RELATED"/>
    <property type="match status" value="1"/>
</dbReference>
<dbReference type="GO" id="GO:0016705">
    <property type="term" value="F:oxidoreductase activity, acting on paired donors, with incorporation or reduction of molecular oxygen"/>
    <property type="evidence" value="ECO:0007669"/>
    <property type="project" value="InterPro"/>
</dbReference>
<name>M7T6N4_EUTLA</name>
<evidence type="ECO:0000256" key="2">
    <source>
        <dbReference type="ARBA" id="ARBA00010617"/>
    </source>
</evidence>
<evidence type="ECO:0000256" key="4">
    <source>
        <dbReference type="ARBA" id="ARBA00022723"/>
    </source>
</evidence>
<reference evidence="10" key="1">
    <citation type="journal article" date="2013" name="Genome Announc.">
        <title>Draft genome sequence of the grapevine dieback fungus Eutypa lata UCR-EL1.</title>
        <authorList>
            <person name="Blanco-Ulate B."/>
            <person name="Rolshausen P.E."/>
            <person name="Cantu D."/>
        </authorList>
    </citation>
    <scope>NUCLEOTIDE SEQUENCE [LARGE SCALE GENOMIC DNA]</scope>
    <source>
        <strain evidence="10">UCR-EL1</strain>
    </source>
</reference>
<dbReference type="InterPro" id="IPR050121">
    <property type="entry name" value="Cytochrome_P450_monoxygenase"/>
</dbReference>
<dbReference type="PRINTS" id="PR00385">
    <property type="entry name" value="P450"/>
</dbReference>
<sequence length="425" mass="47921">MASVSFVLVLETISVAGLLTVLGRYAYLLYFHPLSKYPGPKLAAVSELWYAIAWTGGRYPFVMHEVHAKYGDKVRIGPNKLSIVTPESFRDIYGFPSKSKKLFRKSDFYDSGVEYPSLGWAVGELAFGESFNAVVNGRPHFWISTVLESTHFQLLYSLRRKLSIIRLILPFVVPKDAAATQEKFAAYTEEKISRRIELQNSDHQRDFFDDAIDSGELSEGEIKGQAGVLIIAGSETSATTLSAALYFLLKNSECRETLQKEVRGSFAAASEMTGDAVANLPYLNGVIEETLRIFSTVPFGLPRTSPGEMVDGEYIPEGVEVSAANWQLGHDPRYWKEPWSFKPERWIGGGFGDKTNVYYPFGYGPRSCIGEALAYMELRIILANLVFAYDWELVNKELDWFRDARFYGIWQKPALVVKFHPRSDL</sequence>
<keyword evidence="7" id="KW-0560">Oxidoreductase</keyword>
<dbReference type="Gene3D" id="1.10.630.10">
    <property type="entry name" value="Cytochrome P450"/>
    <property type="match status" value="2"/>
</dbReference>
<dbReference type="GO" id="GO:0005506">
    <property type="term" value="F:iron ion binding"/>
    <property type="evidence" value="ECO:0007669"/>
    <property type="project" value="InterPro"/>
</dbReference>
<evidence type="ECO:0000256" key="6">
    <source>
        <dbReference type="PIRSR" id="PIRSR602401-1"/>
    </source>
</evidence>
<dbReference type="EMBL" id="KB707451">
    <property type="protein sequence ID" value="EMR62315.1"/>
    <property type="molecule type" value="Genomic_DNA"/>
</dbReference>
<dbReference type="PRINTS" id="PR00463">
    <property type="entry name" value="EP450I"/>
</dbReference>
<organism evidence="9 10">
    <name type="scientific">Eutypa lata (strain UCR-EL1)</name>
    <name type="common">Grapevine dieback disease fungus</name>
    <name type="synonym">Eutypa armeniacae</name>
    <dbReference type="NCBI Taxonomy" id="1287681"/>
    <lineage>
        <taxon>Eukaryota</taxon>
        <taxon>Fungi</taxon>
        <taxon>Dikarya</taxon>
        <taxon>Ascomycota</taxon>
        <taxon>Pezizomycotina</taxon>
        <taxon>Sordariomycetes</taxon>
        <taxon>Xylariomycetidae</taxon>
        <taxon>Xylariales</taxon>
        <taxon>Diatrypaceae</taxon>
        <taxon>Eutypa</taxon>
    </lineage>
</organism>
<dbReference type="KEGG" id="ela:UCREL1_10758"/>
<comment type="cofactor">
    <cofactor evidence="1 6">
        <name>heme</name>
        <dbReference type="ChEBI" id="CHEBI:30413"/>
    </cofactor>
</comment>
<dbReference type="OMA" id="MERGNND"/>
<dbReference type="InterPro" id="IPR001128">
    <property type="entry name" value="Cyt_P450"/>
</dbReference>
<dbReference type="OrthoDB" id="1470350at2759"/>
<dbReference type="eggNOG" id="KOG0158">
    <property type="taxonomic scope" value="Eukaryota"/>
</dbReference>
<dbReference type="GO" id="GO:0020037">
    <property type="term" value="F:heme binding"/>
    <property type="evidence" value="ECO:0007669"/>
    <property type="project" value="InterPro"/>
</dbReference>